<gene>
    <name evidence="1" type="ordered locus">Deba_0519</name>
</gene>
<evidence type="ECO:0000313" key="2">
    <source>
        <dbReference type="Proteomes" id="UP000009047"/>
    </source>
</evidence>
<name>E1QEA5_DESB2</name>
<evidence type="ECO:0000313" key="1">
    <source>
        <dbReference type="EMBL" id="ADK83891.1"/>
    </source>
</evidence>
<dbReference type="AlphaFoldDB" id="E1QEA5"/>
<keyword evidence="2" id="KW-1185">Reference proteome</keyword>
<dbReference type="Proteomes" id="UP000009047">
    <property type="component" value="Chromosome"/>
</dbReference>
<dbReference type="EMBL" id="CP002085">
    <property type="protein sequence ID" value="ADK83891.1"/>
    <property type="molecule type" value="Genomic_DNA"/>
</dbReference>
<dbReference type="KEGG" id="dbr:Deba_0519"/>
<dbReference type="HOGENOM" id="CLU_2552689_0_0_7"/>
<dbReference type="STRING" id="644282.Deba_0519"/>
<proteinExistence type="predicted"/>
<organism evidence="1 2">
    <name type="scientific">Desulfarculus baarsii (strain ATCC 33931 / DSM 2075 / LMG 7858 / VKM B-1802 / 2st14)</name>
    <dbReference type="NCBI Taxonomy" id="644282"/>
    <lineage>
        <taxon>Bacteria</taxon>
        <taxon>Pseudomonadati</taxon>
        <taxon>Thermodesulfobacteriota</taxon>
        <taxon>Desulfarculia</taxon>
        <taxon>Desulfarculales</taxon>
        <taxon>Desulfarculaceae</taxon>
        <taxon>Desulfarculus</taxon>
    </lineage>
</organism>
<protein>
    <submittedName>
        <fullName evidence="1">Uncharacterized protein</fullName>
    </submittedName>
</protein>
<dbReference type="RefSeq" id="WP_013257346.1">
    <property type="nucleotide sequence ID" value="NC_014365.1"/>
</dbReference>
<accession>E1QEA5</accession>
<sequence length="82" mass="8857">MLKPNSDAWLQSHCQQLIDCPNQPGKLRISAASCAKRYDLANQSRYQSISGDSQDIVAFKFNLAHCRGCEIGAAMAGKDAAA</sequence>
<reference evidence="1 2" key="1">
    <citation type="journal article" date="2010" name="Stand. Genomic Sci.">
        <title>Complete genome sequence of Desulfarculus baarsii type strain (2st14).</title>
        <authorList>
            <person name="Sun H."/>
            <person name="Spring S."/>
            <person name="Lapidus A."/>
            <person name="Davenport K."/>
            <person name="Del Rio T.G."/>
            <person name="Tice H."/>
            <person name="Nolan M."/>
            <person name="Copeland A."/>
            <person name="Cheng J.F."/>
            <person name="Lucas S."/>
            <person name="Tapia R."/>
            <person name="Goodwin L."/>
            <person name="Pitluck S."/>
            <person name="Ivanova N."/>
            <person name="Pagani I."/>
            <person name="Mavromatis K."/>
            <person name="Ovchinnikova G."/>
            <person name="Pati A."/>
            <person name="Chen A."/>
            <person name="Palaniappan K."/>
            <person name="Hauser L."/>
            <person name="Chang Y.J."/>
            <person name="Jeffries C.D."/>
            <person name="Detter J.C."/>
            <person name="Han C."/>
            <person name="Rohde M."/>
            <person name="Brambilla E."/>
            <person name="Goker M."/>
            <person name="Woyke T."/>
            <person name="Bristow J."/>
            <person name="Eisen J.A."/>
            <person name="Markowitz V."/>
            <person name="Hugenholtz P."/>
            <person name="Kyrpides N.C."/>
            <person name="Klenk H.P."/>
            <person name="Land M."/>
        </authorList>
    </citation>
    <scope>NUCLEOTIDE SEQUENCE [LARGE SCALE GENOMIC DNA]</scope>
    <source>
        <strain evidence="2">ATCC 33931 / DSM 2075 / LMG 7858 / VKM B-1802 / 2st14</strain>
    </source>
</reference>